<keyword evidence="3" id="KW-1185">Reference proteome</keyword>
<dbReference type="PANTHER" id="PTHR15131:SF3">
    <property type="entry name" value="SNRNA-ACTIVATING PROTEIN COMPLEX SUBUNIT 1"/>
    <property type="match status" value="1"/>
</dbReference>
<protein>
    <recommendedName>
        <fullName evidence="4">Small nuclear RNA activating complex (SNAPc), subunit SNAP43</fullName>
    </recommendedName>
</protein>
<feature type="region of interest" description="Disordered" evidence="1">
    <location>
        <begin position="256"/>
        <end position="282"/>
    </location>
</feature>
<proteinExistence type="predicted"/>
<evidence type="ECO:0008006" key="4">
    <source>
        <dbReference type="Google" id="ProtNLM"/>
    </source>
</evidence>
<dbReference type="Proteomes" id="UP001558713">
    <property type="component" value="Unassembled WGS sequence"/>
</dbReference>
<dbReference type="AlphaFoldDB" id="A0ABD1BWB7"/>
<dbReference type="Pfam" id="PF09808">
    <property type="entry name" value="SNAPC1"/>
    <property type="match status" value="1"/>
</dbReference>
<evidence type="ECO:0000313" key="3">
    <source>
        <dbReference type="Proteomes" id="UP001558713"/>
    </source>
</evidence>
<accession>A0ABD1BWB7</accession>
<organism evidence="2 3">
    <name type="scientific">Cardamine amara subsp. amara</name>
    <dbReference type="NCBI Taxonomy" id="228776"/>
    <lineage>
        <taxon>Eukaryota</taxon>
        <taxon>Viridiplantae</taxon>
        <taxon>Streptophyta</taxon>
        <taxon>Embryophyta</taxon>
        <taxon>Tracheophyta</taxon>
        <taxon>Spermatophyta</taxon>
        <taxon>Magnoliopsida</taxon>
        <taxon>eudicotyledons</taxon>
        <taxon>Gunneridae</taxon>
        <taxon>Pentapetalae</taxon>
        <taxon>rosids</taxon>
        <taxon>malvids</taxon>
        <taxon>Brassicales</taxon>
        <taxon>Brassicaceae</taxon>
        <taxon>Cardamineae</taxon>
        <taxon>Cardamine</taxon>
    </lineage>
</organism>
<evidence type="ECO:0000313" key="2">
    <source>
        <dbReference type="EMBL" id="KAL1221478.1"/>
    </source>
</evidence>
<evidence type="ECO:0000256" key="1">
    <source>
        <dbReference type="SAM" id="MobiDB-lite"/>
    </source>
</evidence>
<reference evidence="2 3" key="1">
    <citation type="submission" date="2024-04" db="EMBL/GenBank/DDBJ databases">
        <title>Genome assembly C_amara_ONT_v2.</title>
        <authorList>
            <person name="Yant L."/>
            <person name="Moore C."/>
            <person name="Slenker M."/>
        </authorList>
    </citation>
    <scope>NUCLEOTIDE SEQUENCE [LARGE SCALE GENOMIC DNA]</scope>
    <source>
        <tissue evidence="2">Leaf</tissue>
    </source>
</reference>
<dbReference type="PANTHER" id="PTHR15131">
    <property type="entry name" value="SMALL NUCLEAR RNA ACTIVATING COMPLEX, POLYPEPTIDE 1"/>
    <property type="match status" value="1"/>
</dbReference>
<dbReference type="InterPro" id="IPR019188">
    <property type="entry name" value="SNAPC1"/>
</dbReference>
<sequence length="282" mass="32467">MNLSPFKRDIDELIDEFVEGDFTTFADMKSVWLSRKFSYIYEAVPNYNLALFIQSLYAHTIGHMVSIDSFSRRLGGLYCLYCLHEIQPFKPKFRIYISLQEFGKFRDLVVEAKDKGVEIAAAVAKQMIDKNVFIFGAVDFNEASVNKELNQLTELQNARVRFAYDKLISASNIEQFIHLDMGNEVDLSSIHKMSIEYAEAKNHAIKGAGEIVEIEDIKHITEDKEPMGERMEKLKEEWDSQKLSFYEQTNRDGLATTPKLLKDGKSDEDDGFDELDRLLSRS</sequence>
<dbReference type="EMBL" id="JBANAX010000127">
    <property type="protein sequence ID" value="KAL1221478.1"/>
    <property type="molecule type" value="Genomic_DNA"/>
</dbReference>
<name>A0ABD1BWB7_CARAN</name>
<comment type="caution">
    <text evidence="2">The sequence shown here is derived from an EMBL/GenBank/DDBJ whole genome shotgun (WGS) entry which is preliminary data.</text>
</comment>
<gene>
    <name evidence="2" type="ORF">V5N11_035614</name>
</gene>